<dbReference type="PIRSF" id="PIRSF020623">
    <property type="entry name" value="PaaX"/>
    <property type="match status" value="1"/>
</dbReference>
<evidence type="ECO:0000313" key="5">
    <source>
        <dbReference type="Proteomes" id="UP000012015"/>
    </source>
</evidence>
<dbReference type="Pfam" id="PF08223">
    <property type="entry name" value="PaaX_C"/>
    <property type="match status" value="1"/>
</dbReference>
<dbReference type="RefSeq" id="WP_007271158.1">
    <property type="nucleotide sequence ID" value="NZ_AOCK01000005.1"/>
</dbReference>
<dbReference type="Proteomes" id="UP000012015">
    <property type="component" value="Unassembled WGS sequence"/>
</dbReference>
<dbReference type="STRING" id="1276920.ADIAG_01974"/>
<organism evidence="4 5">
    <name type="scientific">Paeniglutamicibacter gangotriensis Lz1y</name>
    <dbReference type="NCBI Taxonomy" id="1276920"/>
    <lineage>
        <taxon>Bacteria</taxon>
        <taxon>Bacillati</taxon>
        <taxon>Actinomycetota</taxon>
        <taxon>Actinomycetes</taxon>
        <taxon>Micrococcales</taxon>
        <taxon>Micrococcaceae</taxon>
        <taxon>Paeniglutamicibacter</taxon>
    </lineage>
</organism>
<dbReference type="eggNOG" id="COG3327">
    <property type="taxonomic scope" value="Bacteria"/>
</dbReference>
<dbReference type="PANTHER" id="PTHR30319:SF1">
    <property type="entry name" value="TRANSCRIPTIONAL REPRESSOR PAAX"/>
    <property type="match status" value="1"/>
</dbReference>
<evidence type="ECO:0000259" key="3">
    <source>
        <dbReference type="Pfam" id="PF20803"/>
    </source>
</evidence>
<feature type="domain" description="Transcriptional repressor PaaX-like C-terminal" evidence="2">
    <location>
        <begin position="189"/>
        <end position="283"/>
    </location>
</feature>
<accession>M7MU39</accession>
<dbReference type="AlphaFoldDB" id="M7MU39"/>
<dbReference type="Pfam" id="PF07848">
    <property type="entry name" value="PaaX"/>
    <property type="match status" value="1"/>
</dbReference>
<comment type="caution">
    <text evidence="4">The sequence shown here is derived from an EMBL/GenBank/DDBJ whole genome shotgun (WGS) entry which is preliminary data.</text>
</comment>
<dbReference type="Gene3D" id="1.20.58.1460">
    <property type="match status" value="1"/>
</dbReference>
<dbReference type="Gene3D" id="1.10.10.10">
    <property type="entry name" value="Winged helix-like DNA-binding domain superfamily/Winged helix DNA-binding domain"/>
    <property type="match status" value="1"/>
</dbReference>
<dbReference type="InterPro" id="IPR048846">
    <property type="entry name" value="PaaX-like_central"/>
</dbReference>
<dbReference type="PATRIC" id="fig|1276920.7.peg.1976"/>
<evidence type="ECO:0000259" key="1">
    <source>
        <dbReference type="Pfam" id="PF07848"/>
    </source>
</evidence>
<dbReference type="InterPro" id="IPR036388">
    <property type="entry name" value="WH-like_DNA-bd_sf"/>
</dbReference>
<evidence type="ECO:0000313" key="4">
    <source>
        <dbReference type="EMBL" id="EMQ98546.1"/>
    </source>
</evidence>
<reference evidence="4 5" key="1">
    <citation type="journal article" date="2013" name="Genome Announc.">
        <title>Draft Genome Sequence of Arthrobacter gangotriensis Strain Lz1yT, Isolated from a Penguin Rookery Soil Sample Collected in Antarctica, near the Indian Station Dakshin Gangotri.</title>
        <authorList>
            <person name="Shivaji S."/>
            <person name="Ara S."/>
            <person name="Bandi S."/>
            <person name="Singh A."/>
            <person name="Kumar Pinnaka A."/>
        </authorList>
    </citation>
    <scope>NUCLEOTIDE SEQUENCE [LARGE SCALE GENOMIC DNA]</scope>
    <source>
        <strain evidence="4 5">Lz1y</strain>
    </source>
</reference>
<dbReference type="InterPro" id="IPR013225">
    <property type="entry name" value="PaaX_C"/>
</dbReference>
<dbReference type="InterPro" id="IPR011965">
    <property type="entry name" value="PaaX_trns_reg"/>
</dbReference>
<feature type="domain" description="Transcriptional repressor PaaX-like central Cas2-like" evidence="3">
    <location>
        <begin position="107"/>
        <end position="183"/>
    </location>
</feature>
<proteinExistence type="predicted"/>
<evidence type="ECO:0000259" key="2">
    <source>
        <dbReference type="Pfam" id="PF08223"/>
    </source>
</evidence>
<dbReference type="PANTHER" id="PTHR30319">
    <property type="entry name" value="PHENYLACETIC ACID REGULATOR-RELATED TRANSCRIPTIONAL REPRESSOR"/>
    <property type="match status" value="1"/>
</dbReference>
<dbReference type="Pfam" id="PF20803">
    <property type="entry name" value="PaaX_M"/>
    <property type="match status" value="1"/>
</dbReference>
<dbReference type="Gene3D" id="3.30.70.2650">
    <property type="match status" value="1"/>
</dbReference>
<feature type="domain" description="Transcriptional repressor PaaX-like N-terminal" evidence="1">
    <location>
        <begin position="22"/>
        <end position="84"/>
    </location>
</feature>
<dbReference type="GO" id="GO:0006351">
    <property type="term" value="P:DNA-templated transcription"/>
    <property type="evidence" value="ECO:0007669"/>
    <property type="project" value="InterPro"/>
</dbReference>
<keyword evidence="5" id="KW-1185">Reference proteome</keyword>
<dbReference type="InterPro" id="IPR012906">
    <property type="entry name" value="PaaX-like_N"/>
</dbReference>
<gene>
    <name evidence="4" type="ORF">ADIAG_01974</name>
</gene>
<sequence length="293" mass="32851">MTTNVDDRTGPRENPVPRHHQLIVSLFGLYARQHGGALAVATIISLMQDIGVESSGTRSSISRLKKRGVIDSVQVNGRNGYALAPSVIETFIEGDERIFHPRRAAKGDQWLLATFTVPESQRNIRHKIRSSLVRMGFGSVTPGLWIAPGHLRDAVLAYFDTRGLTEFLEFFMADHVGGADLQQNIGSWWDLPALDDLYSDFLAHNRGLLESWTRRVELSNDTESDASAFADYLVLVTQWRRLPYLDPGLPIEFLPENWNALEAEELFQKLHALLASRAERHADRAIGEHMLAG</sequence>
<protein>
    <submittedName>
        <fullName evidence="4">PaaX family transcriptional regulator</fullName>
    </submittedName>
</protein>
<name>M7MU39_9MICC</name>
<dbReference type="EMBL" id="AOCK01000005">
    <property type="protein sequence ID" value="EMQ98546.1"/>
    <property type="molecule type" value="Genomic_DNA"/>
</dbReference>